<dbReference type="Proteomes" id="UP000279236">
    <property type="component" value="Unassembled WGS sequence"/>
</dbReference>
<dbReference type="PROSITE" id="PS50048">
    <property type="entry name" value="ZN2_CY6_FUNGAL_2"/>
    <property type="match status" value="1"/>
</dbReference>
<feature type="compositionally biased region" description="Basic and acidic residues" evidence="7">
    <location>
        <begin position="144"/>
        <end position="167"/>
    </location>
</feature>
<name>A0A427XDX3_9TREE</name>
<dbReference type="PANTHER" id="PTHR31845">
    <property type="entry name" value="FINGER DOMAIN PROTEIN, PUTATIVE-RELATED"/>
    <property type="match status" value="1"/>
</dbReference>
<evidence type="ECO:0000259" key="8">
    <source>
        <dbReference type="PROSITE" id="PS50048"/>
    </source>
</evidence>
<feature type="coiled-coil region" evidence="6">
    <location>
        <begin position="59"/>
        <end position="93"/>
    </location>
</feature>
<evidence type="ECO:0000313" key="9">
    <source>
        <dbReference type="EMBL" id="RSH77099.1"/>
    </source>
</evidence>
<dbReference type="GeneID" id="39588271"/>
<reference evidence="9 10" key="1">
    <citation type="submission" date="2018-11" db="EMBL/GenBank/DDBJ databases">
        <title>Genome sequence of Apiotrichum porosum DSM 27194.</title>
        <authorList>
            <person name="Aliyu H."/>
            <person name="Gorte O."/>
            <person name="Ochsenreither K."/>
        </authorList>
    </citation>
    <scope>NUCLEOTIDE SEQUENCE [LARGE SCALE GENOMIC DNA]</scope>
    <source>
        <strain evidence="9 10">DSM 27194</strain>
    </source>
</reference>
<dbReference type="RefSeq" id="XP_028472246.1">
    <property type="nucleotide sequence ID" value="XM_028619377.1"/>
</dbReference>
<evidence type="ECO:0000256" key="7">
    <source>
        <dbReference type="SAM" id="MobiDB-lite"/>
    </source>
</evidence>
<gene>
    <name evidence="9" type="ORF">EHS24_003728</name>
</gene>
<dbReference type="SUPFAM" id="SSF57701">
    <property type="entry name" value="Zn2/Cys6 DNA-binding domain"/>
    <property type="match status" value="1"/>
</dbReference>
<evidence type="ECO:0000256" key="2">
    <source>
        <dbReference type="ARBA" id="ARBA00023015"/>
    </source>
</evidence>
<dbReference type="GO" id="GO:0000981">
    <property type="term" value="F:DNA-binding transcription factor activity, RNA polymerase II-specific"/>
    <property type="evidence" value="ECO:0007669"/>
    <property type="project" value="InterPro"/>
</dbReference>
<dbReference type="CDD" id="cd12148">
    <property type="entry name" value="fungal_TF_MHR"/>
    <property type="match status" value="1"/>
</dbReference>
<dbReference type="InterPro" id="IPR036864">
    <property type="entry name" value="Zn2-C6_fun-type_DNA-bd_sf"/>
</dbReference>
<proteinExistence type="predicted"/>
<dbReference type="AlphaFoldDB" id="A0A427XDX3"/>
<keyword evidence="4" id="KW-0804">Transcription</keyword>
<dbReference type="PANTHER" id="PTHR31845:SF17">
    <property type="entry name" value="ZN(II)2CYS6 TRANSCRIPTION FACTOR (EUROFUNG)"/>
    <property type="match status" value="1"/>
</dbReference>
<feature type="region of interest" description="Disordered" evidence="7">
    <location>
        <begin position="134"/>
        <end position="189"/>
    </location>
</feature>
<evidence type="ECO:0000313" key="10">
    <source>
        <dbReference type="Proteomes" id="UP000279236"/>
    </source>
</evidence>
<dbReference type="OrthoDB" id="4454541at2759"/>
<feature type="domain" description="Zn(2)-C6 fungal-type" evidence="8">
    <location>
        <begin position="20"/>
        <end position="51"/>
    </location>
</feature>
<comment type="subcellular location">
    <subcellularLocation>
        <location evidence="1">Nucleus</location>
    </subcellularLocation>
</comment>
<accession>A0A427XDX3</accession>
<dbReference type="EMBL" id="RSCE01000018">
    <property type="protein sequence ID" value="RSH77099.1"/>
    <property type="molecule type" value="Genomic_DNA"/>
</dbReference>
<evidence type="ECO:0000256" key="4">
    <source>
        <dbReference type="ARBA" id="ARBA00023163"/>
    </source>
</evidence>
<feature type="region of interest" description="Disordered" evidence="7">
    <location>
        <begin position="95"/>
        <end position="119"/>
    </location>
</feature>
<dbReference type="Pfam" id="PF00172">
    <property type="entry name" value="Zn_clus"/>
    <property type="match status" value="1"/>
</dbReference>
<sequence>MSLEGTPLSAQQSQSQQHKACDSCYRSKLKCVGRDNPPCQRCVTGGLECTFDGRRKSKITLVENRLSDMETQMEAMAEQLGRVQSQLSELLAAGGPHRRGSEYKAVSTPGTVGSVHSSHQPRVVMSPLAGDDAHYHSLSVGLGRKREHDDGTSRERERERDGTERRAQPSSYHDAPVEETSGGEVDEDPLLEAARLAPMHKMRNIADTRRPSVTSPERPVKRLRGDEYQASPASLPSVGALGVGETPTDPVTAGLCSAARGHRLLMTFFKFCHNSLPIFDPEWDTWDSLRGRSSLALTTVMAVGAKFEEQTNEVVELQRKLQERAEWMAKETLFAPPAPKEMDLEAIQAMVVLSAYGDTEWRPGGHAFRMAMERCLYRCLPHLVQTGMGAHKSADELEAEREVVVGARVWLAVCKFEFEMAFNHGRPILIGDETSIPLGRQLLEHPLSTKLDGRLVAACELLAGRHRAHLVFGPPPHSSMARSIAEVGKDNEFFERWFERWMAHYGEYRPGRVPFAHPVSDHLNLPEGHFLRDILITGKNHAILITNARLLYGVTSPRDVEALIPERREALSKCVQSASILIHMAVASEGYKDHFLAANSNTHVAMVFAARLLIRFATLAPESVDLRRSGREIEELAAMLKRGTFHELADQIQAVLTRARNKRVLPPRSLAASPRRGVAELHPDLGQQHGHHIDVTDASSAAAPPLGSTGFDLLSDFQFADELFNGAALSDGDAMNLLQWFREDWREDAAYPEWS</sequence>
<dbReference type="GO" id="GO:0008270">
    <property type="term" value="F:zinc ion binding"/>
    <property type="evidence" value="ECO:0007669"/>
    <property type="project" value="InterPro"/>
</dbReference>
<feature type="compositionally biased region" description="Polar residues" evidence="7">
    <location>
        <begin position="108"/>
        <end position="119"/>
    </location>
</feature>
<dbReference type="SMART" id="SM00066">
    <property type="entry name" value="GAL4"/>
    <property type="match status" value="1"/>
</dbReference>
<evidence type="ECO:0000256" key="5">
    <source>
        <dbReference type="ARBA" id="ARBA00023242"/>
    </source>
</evidence>
<dbReference type="InterPro" id="IPR051089">
    <property type="entry name" value="prtT"/>
</dbReference>
<keyword evidence="10" id="KW-1185">Reference proteome</keyword>
<keyword evidence="2" id="KW-0805">Transcription regulation</keyword>
<dbReference type="CDD" id="cd00067">
    <property type="entry name" value="GAL4"/>
    <property type="match status" value="1"/>
</dbReference>
<evidence type="ECO:0000256" key="1">
    <source>
        <dbReference type="ARBA" id="ARBA00004123"/>
    </source>
</evidence>
<evidence type="ECO:0000256" key="3">
    <source>
        <dbReference type="ARBA" id="ARBA00023125"/>
    </source>
</evidence>
<evidence type="ECO:0000256" key="6">
    <source>
        <dbReference type="SAM" id="Coils"/>
    </source>
</evidence>
<protein>
    <recommendedName>
        <fullName evidence="8">Zn(2)-C6 fungal-type domain-containing protein</fullName>
    </recommendedName>
</protein>
<keyword evidence="5" id="KW-0539">Nucleus</keyword>
<keyword evidence="6" id="KW-0175">Coiled coil</keyword>
<dbReference type="GO" id="GO:0005634">
    <property type="term" value="C:nucleus"/>
    <property type="evidence" value="ECO:0007669"/>
    <property type="project" value="UniProtKB-SubCell"/>
</dbReference>
<dbReference type="InterPro" id="IPR001138">
    <property type="entry name" value="Zn2Cys6_DnaBD"/>
</dbReference>
<comment type="caution">
    <text evidence="9">The sequence shown here is derived from an EMBL/GenBank/DDBJ whole genome shotgun (WGS) entry which is preliminary data.</text>
</comment>
<organism evidence="9 10">
    <name type="scientific">Apiotrichum porosum</name>
    <dbReference type="NCBI Taxonomy" id="105984"/>
    <lineage>
        <taxon>Eukaryota</taxon>
        <taxon>Fungi</taxon>
        <taxon>Dikarya</taxon>
        <taxon>Basidiomycota</taxon>
        <taxon>Agaricomycotina</taxon>
        <taxon>Tremellomycetes</taxon>
        <taxon>Trichosporonales</taxon>
        <taxon>Trichosporonaceae</taxon>
        <taxon>Apiotrichum</taxon>
    </lineage>
</organism>
<dbReference type="GO" id="GO:0000976">
    <property type="term" value="F:transcription cis-regulatory region binding"/>
    <property type="evidence" value="ECO:0007669"/>
    <property type="project" value="TreeGrafter"/>
</dbReference>
<dbReference type="Gene3D" id="4.10.240.10">
    <property type="entry name" value="Zn(2)-C6 fungal-type DNA-binding domain"/>
    <property type="match status" value="1"/>
</dbReference>
<keyword evidence="3" id="KW-0238">DNA-binding</keyword>